<name>A0A423KHC9_9PSED</name>
<dbReference type="OrthoDB" id="570111at2"/>
<dbReference type="RefSeq" id="WP_123508326.1">
    <property type="nucleotide sequence ID" value="NZ_MOBQ01000003.1"/>
</dbReference>
<dbReference type="Pfam" id="PF00126">
    <property type="entry name" value="HTH_1"/>
    <property type="match status" value="1"/>
</dbReference>
<comment type="similarity">
    <text evidence="1">Belongs to the LysR transcriptional regulatory family.</text>
</comment>
<dbReference type="EMBL" id="MOBQ01000003">
    <property type="protein sequence ID" value="RON52445.1"/>
    <property type="molecule type" value="Genomic_DNA"/>
</dbReference>
<dbReference type="PANTHER" id="PTHR30537">
    <property type="entry name" value="HTH-TYPE TRANSCRIPTIONAL REGULATOR"/>
    <property type="match status" value="1"/>
</dbReference>
<dbReference type="Gene3D" id="3.40.190.290">
    <property type="match status" value="1"/>
</dbReference>
<reference evidence="6 7" key="1">
    <citation type="submission" date="2016-10" db="EMBL/GenBank/DDBJ databases">
        <title>Comparative genome analysis of multiple Pseudomonas spp. focuses on biocontrol and plant growth promoting traits.</title>
        <authorList>
            <person name="Tao X.-Y."/>
            <person name="Taylor C.G."/>
        </authorList>
    </citation>
    <scope>NUCLEOTIDE SEQUENCE [LARGE SCALE GENOMIC DNA]</scope>
    <source>
        <strain evidence="6 7">37A10</strain>
    </source>
</reference>
<dbReference type="SUPFAM" id="SSF53850">
    <property type="entry name" value="Periplasmic binding protein-like II"/>
    <property type="match status" value="1"/>
</dbReference>
<dbReference type="Pfam" id="PF03466">
    <property type="entry name" value="LysR_substrate"/>
    <property type="match status" value="1"/>
</dbReference>
<accession>A0A423KHC9</accession>
<evidence type="ECO:0000256" key="3">
    <source>
        <dbReference type="ARBA" id="ARBA00023125"/>
    </source>
</evidence>
<dbReference type="InterPro" id="IPR036390">
    <property type="entry name" value="WH_DNA-bd_sf"/>
</dbReference>
<comment type="caution">
    <text evidence="6">The sequence shown here is derived from an EMBL/GenBank/DDBJ whole genome shotgun (WGS) entry which is preliminary data.</text>
</comment>
<proteinExistence type="inferred from homology"/>
<dbReference type="Gene3D" id="1.10.10.10">
    <property type="entry name" value="Winged helix-like DNA-binding domain superfamily/Winged helix DNA-binding domain"/>
    <property type="match status" value="1"/>
</dbReference>
<dbReference type="PROSITE" id="PS50931">
    <property type="entry name" value="HTH_LYSR"/>
    <property type="match status" value="1"/>
</dbReference>
<dbReference type="GO" id="GO:0003700">
    <property type="term" value="F:DNA-binding transcription factor activity"/>
    <property type="evidence" value="ECO:0007669"/>
    <property type="project" value="InterPro"/>
</dbReference>
<dbReference type="InterPro" id="IPR005119">
    <property type="entry name" value="LysR_subst-bd"/>
</dbReference>
<dbReference type="SUPFAM" id="SSF46785">
    <property type="entry name" value="Winged helix' DNA-binding domain"/>
    <property type="match status" value="1"/>
</dbReference>
<dbReference type="Proteomes" id="UP000285349">
    <property type="component" value="Unassembled WGS sequence"/>
</dbReference>
<dbReference type="AlphaFoldDB" id="A0A423KHC9"/>
<dbReference type="GO" id="GO:0043565">
    <property type="term" value="F:sequence-specific DNA binding"/>
    <property type="evidence" value="ECO:0007669"/>
    <property type="project" value="TreeGrafter"/>
</dbReference>
<dbReference type="InterPro" id="IPR058163">
    <property type="entry name" value="LysR-type_TF_proteobact-type"/>
</dbReference>
<dbReference type="InterPro" id="IPR000847">
    <property type="entry name" value="LysR_HTH_N"/>
</dbReference>
<dbReference type="InterPro" id="IPR036388">
    <property type="entry name" value="WH-like_DNA-bd_sf"/>
</dbReference>
<sequence>MDWNDLRVFLAIVRTGSLGAAARQLGVSHPTVGRRLHALEQHSGQVFFRRTGPGLVLTDSGERILGLAEEMERSALSIERHLAGDSDQPEGQLRISSADWFASYVLAPVFTEMSRRYPLIVPEVIAGHRLFDLARREADIAFRIVPFTEPDIVQRRLTTLPYGLYTAAHLPLSLSQSEEGPGLILMSTAQAHYPDVLWLKAIFPRAKTVFTSSSRTVQAQMCSRGLGVAVLPRALGDQLTSLKLVDVGNAPPGRDIWMGYHHDMRHMDRLRALADLAGEMIGTQITGESPPSTRKLTPVM</sequence>
<keyword evidence="2" id="KW-0805">Transcription regulation</keyword>
<evidence type="ECO:0000313" key="6">
    <source>
        <dbReference type="EMBL" id="RON52445.1"/>
    </source>
</evidence>
<evidence type="ECO:0000256" key="4">
    <source>
        <dbReference type="ARBA" id="ARBA00023163"/>
    </source>
</evidence>
<evidence type="ECO:0000256" key="1">
    <source>
        <dbReference type="ARBA" id="ARBA00009437"/>
    </source>
</evidence>
<evidence type="ECO:0000256" key="2">
    <source>
        <dbReference type="ARBA" id="ARBA00023015"/>
    </source>
</evidence>
<dbReference type="PANTHER" id="PTHR30537:SF3">
    <property type="entry name" value="TRANSCRIPTIONAL REGULATORY PROTEIN"/>
    <property type="match status" value="1"/>
</dbReference>
<keyword evidence="3" id="KW-0238">DNA-binding</keyword>
<dbReference type="GO" id="GO:0006351">
    <property type="term" value="P:DNA-templated transcription"/>
    <property type="evidence" value="ECO:0007669"/>
    <property type="project" value="TreeGrafter"/>
</dbReference>
<keyword evidence="4" id="KW-0804">Transcription</keyword>
<organism evidence="6 7">
    <name type="scientific">Pseudomonas frederiksbergensis</name>
    <dbReference type="NCBI Taxonomy" id="104087"/>
    <lineage>
        <taxon>Bacteria</taxon>
        <taxon>Pseudomonadati</taxon>
        <taxon>Pseudomonadota</taxon>
        <taxon>Gammaproteobacteria</taxon>
        <taxon>Pseudomonadales</taxon>
        <taxon>Pseudomonadaceae</taxon>
        <taxon>Pseudomonas</taxon>
    </lineage>
</organism>
<evidence type="ECO:0000259" key="5">
    <source>
        <dbReference type="PROSITE" id="PS50931"/>
    </source>
</evidence>
<protein>
    <submittedName>
        <fullName evidence="6">LysR family transcriptional regulator</fullName>
    </submittedName>
</protein>
<gene>
    <name evidence="6" type="ORF">BK666_03480</name>
</gene>
<evidence type="ECO:0000313" key="7">
    <source>
        <dbReference type="Proteomes" id="UP000285349"/>
    </source>
</evidence>
<feature type="domain" description="HTH lysR-type" evidence="5">
    <location>
        <begin position="1"/>
        <end position="58"/>
    </location>
</feature>